<dbReference type="AlphaFoldDB" id="A0A6A6ASR3"/>
<dbReference type="Proteomes" id="UP000799438">
    <property type="component" value="Unassembled WGS sequence"/>
</dbReference>
<dbReference type="EMBL" id="ML995780">
    <property type="protein sequence ID" value="KAF2135062.1"/>
    <property type="molecule type" value="Genomic_DNA"/>
</dbReference>
<reference evidence="2" key="1">
    <citation type="journal article" date="2020" name="Stud. Mycol.">
        <title>101 Dothideomycetes genomes: a test case for predicting lifestyles and emergence of pathogens.</title>
        <authorList>
            <person name="Haridas S."/>
            <person name="Albert R."/>
            <person name="Binder M."/>
            <person name="Bloem J."/>
            <person name="Labutti K."/>
            <person name="Salamov A."/>
            <person name="Andreopoulos B."/>
            <person name="Baker S."/>
            <person name="Barry K."/>
            <person name="Bills G."/>
            <person name="Bluhm B."/>
            <person name="Cannon C."/>
            <person name="Castanera R."/>
            <person name="Culley D."/>
            <person name="Daum C."/>
            <person name="Ezra D."/>
            <person name="Gonzalez J."/>
            <person name="Henrissat B."/>
            <person name="Kuo A."/>
            <person name="Liang C."/>
            <person name="Lipzen A."/>
            <person name="Lutzoni F."/>
            <person name="Magnuson J."/>
            <person name="Mondo S."/>
            <person name="Nolan M."/>
            <person name="Ohm R."/>
            <person name="Pangilinan J."/>
            <person name="Park H.-J."/>
            <person name="Ramirez L."/>
            <person name="Alfaro M."/>
            <person name="Sun H."/>
            <person name="Tritt A."/>
            <person name="Yoshinaga Y."/>
            <person name="Zwiers L.-H."/>
            <person name="Turgeon B."/>
            <person name="Goodwin S."/>
            <person name="Spatafora J."/>
            <person name="Crous P."/>
            <person name="Grigoriev I."/>
        </authorList>
    </citation>
    <scope>NUCLEOTIDE SEQUENCE</scope>
    <source>
        <strain evidence="2">CBS 121167</strain>
    </source>
</reference>
<accession>A0A6A6ASR3</accession>
<dbReference type="OrthoDB" id="5405897at2759"/>
<proteinExistence type="predicted"/>
<dbReference type="GeneID" id="54296061"/>
<evidence type="ECO:0000256" key="1">
    <source>
        <dbReference type="SAM" id="MobiDB-lite"/>
    </source>
</evidence>
<feature type="region of interest" description="Disordered" evidence="1">
    <location>
        <begin position="18"/>
        <end position="37"/>
    </location>
</feature>
<protein>
    <recommendedName>
        <fullName evidence="4">Homing endonuclease LAGLIDADG domain-containing protein</fullName>
    </recommendedName>
</protein>
<dbReference type="InterPro" id="IPR027434">
    <property type="entry name" value="Homing_endonucl"/>
</dbReference>
<organism evidence="2 3">
    <name type="scientific">Aplosporella prunicola CBS 121167</name>
    <dbReference type="NCBI Taxonomy" id="1176127"/>
    <lineage>
        <taxon>Eukaryota</taxon>
        <taxon>Fungi</taxon>
        <taxon>Dikarya</taxon>
        <taxon>Ascomycota</taxon>
        <taxon>Pezizomycotina</taxon>
        <taxon>Dothideomycetes</taxon>
        <taxon>Dothideomycetes incertae sedis</taxon>
        <taxon>Botryosphaeriales</taxon>
        <taxon>Aplosporellaceae</taxon>
        <taxon>Aplosporella</taxon>
    </lineage>
</organism>
<feature type="non-terminal residue" evidence="2">
    <location>
        <position position="1"/>
    </location>
</feature>
<dbReference type="RefSeq" id="XP_033390784.1">
    <property type="nucleotide sequence ID" value="XM_033538565.1"/>
</dbReference>
<sequence length="74" mass="8069">PSLILFLFASGIENGAGKGKLGKRSKSSFKRRQYHSSSNNDNLLGHYLAGLIEGDGSIIVPKTIRNQKGKRDIL</sequence>
<gene>
    <name evidence="2" type="ORF">K452DRAFT_261118</name>
</gene>
<dbReference type="SUPFAM" id="SSF55608">
    <property type="entry name" value="Homing endonucleases"/>
    <property type="match status" value="1"/>
</dbReference>
<evidence type="ECO:0000313" key="3">
    <source>
        <dbReference type="Proteomes" id="UP000799438"/>
    </source>
</evidence>
<name>A0A6A6ASR3_9PEZI</name>
<keyword evidence="3" id="KW-1185">Reference proteome</keyword>
<feature type="compositionally biased region" description="Basic residues" evidence="1">
    <location>
        <begin position="20"/>
        <end position="34"/>
    </location>
</feature>
<evidence type="ECO:0008006" key="4">
    <source>
        <dbReference type="Google" id="ProtNLM"/>
    </source>
</evidence>
<evidence type="ECO:0000313" key="2">
    <source>
        <dbReference type="EMBL" id="KAF2135062.1"/>
    </source>
</evidence>